<name>A0ACC4CDR7_POPAL</name>
<organism evidence="1 2">
    <name type="scientific">Populus alba</name>
    <name type="common">White poplar</name>
    <dbReference type="NCBI Taxonomy" id="43335"/>
    <lineage>
        <taxon>Eukaryota</taxon>
        <taxon>Viridiplantae</taxon>
        <taxon>Streptophyta</taxon>
        <taxon>Embryophyta</taxon>
        <taxon>Tracheophyta</taxon>
        <taxon>Spermatophyta</taxon>
        <taxon>Magnoliopsida</taxon>
        <taxon>eudicotyledons</taxon>
        <taxon>Gunneridae</taxon>
        <taxon>Pentapetalae</taxon>
        <taxon>rosids</taxon>
        <taxon>fabids</taxon>
        <taxon>Malpighiales</taxon>
        <taxon>Salicaceae</taxon>
        <taxon>Saliceae</taxon>
        <taxon>Populus</taxon>
    </lineage>
</organism>
<reference evidence="1 2" key="1">
    <citation type="journal article" date="2024" name="Plant Biotechnol. J.">
        <title>Genome and CRISPR/Cas9 system of a widespread forest tree (Populus alba) in the world.</title>
        <authorList>
            <person name="Liu Y.J."/>
            <person name="Jiang P.F."/>
            <person name="Han X.M."/>
            <person name="Li X.Y."/>
            <person name="Wang H.M."/>
            <person name="Wang Y.J."/>
            <person name="Wang X.X."/>
            <person name="Zeng Q.Y."/>
        </authorList>
    </citation>
    <scope>NUCLEOTIDE SEQUENCE [LARGE SCALE GENOMIC DNA]</scope>
    <source>
        <strain evidence="2">cv. PAL-ZL1</strain>
    </source>
</reference>
<protein>
    <submittedName>
        <fullName evidence="1">Uncharacterized protein</fullName>
    </submittedName>
</protein>
<accession>A0ACC4CDR7</accession>
<gene>
    <name evidence="1" type="ORF">D5086_011404</name>
</gene>
<keyword evidence="2" id="KW-1185">Reference proteome</keyword>
<evidence type="ECO:0000313" key="2">
    <source>
        <dbReference type="Proteomes" id="UP000309997"/>
    </source>
</evidence>
<dbReference type="Proteomes" id="UP000309997">
    <property type="component" value="Unassembled WGS sequence"/>
</dbReference>
<dbReference type="EMBL" id="RCHU02000005">
    <property type="protein sequence ID" value="KAL3592764.1"/>
    <property type="molecule type" value="Genomic_DNA"/>
</dbReference>
<proteinExistence type="predicted"/>
<sequence length="117" mass="13370">MMHCECYLRKNIRTLDDRSMAGFRKRGQQGLGFTAYPIWLSPVLYLEFPGIGNIQVSMIMGCDDFSIPEPRDGVTTVNKEPDAMRNHVTEHHTGTKSSLFLILLTPRRHGIKISLRH</sequence>
<evidence type="ECO:0000313" key="1">
    <source>
        <dbReference type="EMBL" id="KAL3592764.1"/>
    </source>
</evidence>
<comment type="caution">
    <text evidence="1">The sequence shown here is derived from an EMBL/GenBank/DDBJ whole genome shotgun (WGS) entry which is preliminary data.</text>
</comment>